<dbReference type="AlphaFoldDB" id="A0A397DZH0"/>
<evidence type="ECO:0000259" key="4">
    <source>
        <dbReference type="Pfam" id="PF20147"/>
    </source>
</evidence>
<sequence length="564" mass="62982">MIHPFFEMPPLFCVVVGGTGPPFSVTIPEDNTVDNLKEKIAIKTMYQFPAYSLELFMAKDGAGFSCEAAPAVTLDELQDVQRFKAMGPALSIKKAFGGTFPSNEEEVYVFAVAPKYTWRLFCVVVGGTGPPFPVTIREDETVGELKEKIAIKTMYQFPAYSLELFMTKDGDGFSCEAALAMTLDELQDVQRFKAMGPAFSIKKAFGGTFPSNEEEVYVFAVAPEQPAASTAASLVEYKKHKRNEDESSMSISRLSLPKIAQLGYSTKGWTLPPVDGVPRQSIPDFEWIDGVNESDSRNVQRYKDYVAYMLRDFVPLMVSTTVRFGLNTPVGESRRRLTGAPDLYVLPSVCADTCGRTEVVMVIELRKHDTLSDANIAQTVGYLIAAHTLFDKQAYRPTPVGVLTNLRDEWLLCWVDPNGEVCMMTRDSDLQKLTRETAWQYIRKHFEYVSSVLQQELAAGAPVLDDLQALKLFPVFGDTNTMAGQAKKFAPLEYEDNMAGVLERFPVFGDTNTMAGQAMKFAPLEYEDNMADVLETEEEVLLYQMSKRLQRTTAFDMPYAAMYS</sequence>
<protein>
    <recommendedName>
        <fullName evidence="4">Crinkler effector protein N-terminal domain-containing protein</fullName>
    </recommendedName>
</protein>
<organism evidence="5 6">
    <name type="scientific">Aphanomyces astaci</name>
    <name type="common">Crayfish plague agent</name>
    <dbReference type="NCBI Taxonomy" id="112090"/>
    <lineage>
        <taxon>Eukaryota</taxon>
        <taxon>Sar</taxon>
        <taxon>Stramenopiles</taxon>
        <taxon>Oomycota</taxon>
        <taxon>Saprolegniomycetes</taxon>
        <taxon>Saprolegniales</taxon>
        <taxon>Verrucalvaceae</taxon>
        <taxon>Aphanomyces</taxon>
    </lineage>
</organism>
<reference evidence="5 6" key="1">
    <citation type="submission" date="2018-08" db="EMBL/GenBank/DDBJ databases">
        <title>Aphanomyces genome sequencing and annotation.</title>
        <authorList>
            <person name="Minardi D."/>
            <person name="Oidtmann B."/>
            <person name="Van Der Giezen M."/>
            <person name="Studholme D.J."/>
        </authorList>
    </citation>
    <scope>NUCLEOTIDE SEQUENCE [LARGE SCALE GENOMIC DNA]</scope>
    <source>
        <strain evidence="5 6">D2</strain>
    </source>
</reference>
<evidence type="ECO:0000256" key="3">
    <source>
        <dbReference type="ARBA" id="ARBA00022525"/>
    </source>
</evidence>
<feature type="domain" description="Crinkler effector protein N-terminal" evidence="4">
    <location>
        <begin position="119"/>
        <end position="218"/>
    </location>
</feature>
<comment type="caution">
    <text evidence="5">The sequence shown here is derived from an EMBL/GenBank/DDBJ whole genome shotgun (WGS) entry which is preliminary data.</text>
</comment>
<proteinExistence type="predicted"/>
<comment type="subcellular location">
    <subcellularLocation>
        <location evidence="1">Host cell</location>
    </subcellularLocation>
    <subcellularLocation>
        <location evidence="2">Secreted</location>
    </subcellularLocation>
</comment>
<evidence type="ECO:0000313" key="6">
    <source>
        <dbReference type="Proteomes" id="UP000266643"/>
    </source>
</evidence>
<accession>A0A397DZH0</accession>
<dbReference type="GO" id="GO:0043657">
    <property type="term" value="C:host cell"/>
    <property type="evidence" value="ECO:0007669"/>
    <property type="project" value="UniProtKB-SubCell"/>
</dbReference>
<evidence type="ECO:0000313" key="5">
    <source>
        <dbReference type="EMBL" id="RHY73526.1"/>
    </source>
</evidence>
<dbReference type="InterPro" id="IPR045379">
    <property type="entry name" value="Crinkler_N"/>
</dbReference>
<dbReference type="Proteomes" id="UP000266643">
    <property type="component" value="Unassembled WGS sequence"/>
</dbReference>
<dbReference type="VEuPathDB" id="FungiDB:H257_19140"/>
<evidence type="ECO:0000256" key="2">
    <source>
        <dbReference type="ARBA" id="ARBA00004613"/>
    </source>
</evidence>
<dbReference type="Pfam" id="PF20147">
    <property type="entry name" value="Crinkler"/>
    <property type="match status" value="2"/>
</dbReference>
<name>A0A397DZH0_APHAT</name>
<keyword evidence="3" id="KW-0964">Secreted</keyword>
<gene>
    <name evidence="5" type="ORF">DYB30_001227</name>
</gene>
<feature type="domain" description="Crinkler effector protein N-terminal" evidence="4">
    <location>
        <begin position="11"/>
        <end position="109"/>
    </location>
</feature>
<dbReference type="CDD" id="cd17039">
    <property type="entry name" value="Ubl_ubiquitin_like"/>
    <property type="match status" value="2"/>
</dbReference>
<dbReference type="GO" id="GO:0005576">
    <property type="term" value="C:extracellular region"/>
    <property type="evidence" value="ECO:0007669"/>
    <property type="project" value="UniProtKB-SubCell"/>
</dbReference>
<dbReference type="EMBL" id="QUTD01003249">
    <property type="protein sequence ID" value="RHY73526.1"/>
    <property type="molecule type" value="Genomic_DNA"/>
</dbReference>
<evidence type="ECO:0000256" key="1">
    <source>
        <dbReference type="ARBA" id="ARBA00004340"/>
    </source>
</evidence>